<dbReference type="InterPro" id="IPR050155">
    <property type="entry name" value="HAD-like_hydrolase_sf"/>
</dbReference>
<dbReference type="SFLD" id="SFLDG01129">
    <property type="entry name" value="C1.5:_HAD__Beta-PGM__Phosphata"/>
    <property type="match status" value="1"/>
</dbReference>
<dbReference type="GO" id="GO:0008967">
    <property type="term" value="F:phosphoglycolate phosphatase activity"/>
    <property type="evidence" value="ECO:0007669"/>
    <property type="project" value="TreeGrafter"/>
</dbReference>
<gene>
    <name evidence="1" type="ORF">THMIRHAS_16450</name>
</gene>
<dbReference type="InterPro" id="IPR036412">
    <property type="entry name" value="HAD-like_sf"/>
</dbReference>
<evidence type="ECO:0000313" key="1">
    <source>
        <dbReference type="EMBL" id="BBP46272.1"/>
    </source>
</evidence>
<sequence length="218" mass="24013">MKKYQLAIFDWDGTLMNSEARIVDAIKIAALECGLPVLPDDVNKQIIGLSLDKAILGLYPDLEEGQVVRMAQAYTQSFLEDSVVEMLPFAGAEALLLNLKQQGVKLAIATGKSRKGLNQVLAECGFGVYFDITRTPVESASKPDPLMLQQILDVLQVAVEDAVMIGDTTFDMEMAQAIGMDRIALSHGVHQMHQLDVFQPVAQLDDLQQLNAWLMQHT</sequence>
<dbReference type="PANTHER" id="PTHR43434:SF24">
    <property type="entry name" value="HYDROLASE-RELATED"/>
    <property type="match status" value="1"/>
</dbReference>
<dbReference type="Gene3D" id="1.10.150.240">
    <property type="entry name" value="Putative phosphatase, domain 2"/>
    <property type="match status" value="1"/>
</dbReference>
<dbReference type="AlphaFoldDB" id="A0A6F8PVU6"/>
<dbReference type="SFLD" id="SFLDG01135">
    <property type="entry name" value="C1.5.6:_HAD__Beta-PGM__Phospha"/>
    <property type="match status" value="1"/>
</dbReference>
<dbReference type="NCBIfam" id="TIGR01549">
    <property type="entry name" value="HAD-SF-IA-v1"/>
    <property type="match status" value="1"/>
</dbReference>
<dbReference type="InterPro" id="IPR023214">
    <property type="entry name" value="HAD_sf"/>
</dbReference>
<dbReference type="InterPro" id="IPR023198">
    <property type="entry name" value="PGP-like_dom2"/>
</dbReference>
<organism evidence="1 2">
    <name type="scientific">Thiosulfatimonas sediminis</name>
    <dbReference type="NCBI Taxonomy" id="2675054"/>
    <lineage>
        <taxon>Bacteria</taxon>
        <taxon>Pseudomonadati</taxon>
        <taxon>Pseudomonadota</taxon>
        <taxon>Gammaproteobacteria</taxon>
        <taxon>Thiotrichales</taxon>
        <taxon>Piscirickettsiaceae</taxon>
        <taxon>Thiosulfatimonas</taxon>
    </lineage>
</organism>
<dbReference type="EMBL" id="AP021889">
    <property type="protein sequence ID" value="BBP46272.1"/>
    <property type="molecule type" value="Genomic_DNA"/>
</dbReference>
<dbReference type="Pfam" id="PF13419">
    <property type="entry name" value="HAD_2"/>
    <property type="match status" value="1"/>
</dbReference>
<keyword evidence="2" id="KW-1185">Reference proteome</keyword>
<dbReference type="InterPro" id="IPR006439">
    <property type="entry name" value="HAD-SF_hydro_IA"/>
</dbReference>
<dbReference type="Proteomes" id="UP000501726">
    <property type="component" value="Chromosome"/>
</dbReference>
<dbReference type="NCBIfam" id="TIGR01509">
    <property type="entry name" value="HAD-SF-IA-v3"/>
    <property type="match status" value="1"/>
</dbReference>
<name>A0A6F8PVU6_9GAMM</name>
<dbReference type="GO" id="GO:0005829">
    <property type="term" value="C:cytosol"/>
    <property type="evidence" value="ECO:0007669"/>
    <property type="project" value="TreeGrafter"/>
</dbReference>
<dbReference type="SFLD" id="SFLDS00003">
    <property type="entry name" value="Haloacid_Dehalogenase"/>
    <property type="match status" value="1"/>
</dbReference>
<dbReference type="GO" id="GO:0006281">
    <property type="term" value="P:DNA repair"/>
    <property type="evidence" value="ECO:0007669"/>
    <property type="project" value="TreeGrafter"/>
</dbReference>
<dbReference type="RefSeq" id="WP_173272726.1">
    <property type="nucleotide sequence ID" value="NZ_AP021889.1"/>
</dbReference>
<protein>
    <submittedName>
        <fullName evidence="1">Hydrolase</fullName>
    </submittedName>
</protein>
<dbReference type="SUPFAM" id="SSF56784">
    <property type="entry name" value="HAD-like"/>
    <property type="match status" value="1"/>
</dbReference>
<dbReference type="KEGG" id="tse:THMIRHAS_16450"/>
<reference evidence="2" key="1">
    <citation type="submission" date="2019-11" db="EMBL/GenBank/DDBJ databases">
        <title>Isolation and characterization of two novel species in the genus Thiomicrorhabdus.</title>
        <authorList>
            <person name="Mochizuki J."/>
            <person name="Kojima H."/>
            <person name="Fukui M."/>
        </authorList>
    </citation>
    <scope>NUCLEOTIDE SEQUENCE [LARGE SCALE GENOMIC DNA]</scope>
    <source>
        <strain evidence="2">aks77</strain>
    </source>
</reference>
<keyword evidence="1" id="KW-0378">Hydrolase</keyword>
<dbReference type="PANTHER" id="PTHR43434">
    <property type="entry name" value="PHOSPHOGLYCOLATE PHOSPHATASE"/>
    <property type="match status" value="1"/>
</dbReference>
<accession>A0A6F8PVU6</accession>
<dbReference type="Gene3D" id="3.40.50.1000">
    <property type="entry name" value="HAD superfamily/HAD-like"/>
    <property type="match status" value="1"/>
</dbReference>
<dbReference type="InterPro" id="IPR041492">
    <property type="entry name" value="HAD_2"/>
</dbReference>
<evidence type="ECO:0000313" key="2">
    <source>
        <dbReference type="Proteomes" id="UP000501726"/>
    </source>
</evidence>
<proteinExistence type="predicted"/>